<keyword evidence="1" id="KW-0175">Coiled coil</keyword>
<evidence type="ECO:0000313" key="3">
    <source>
        <dbReference type="EMBL" id="KAJ1096826.1"/>
    </source>
</evidence>
<feature type="region of interest" description="Disordered" evidence="2">
    <location>
        <begin position="96"/>
        <end position="118"/>
    </location>
</feature>
<dbReference type="Proteomes" id="UP001066276">
    <property type="component" value="Chromosome 10"/>
</dbReference>
<feature type="compositionally biased region" description="Basic and acidic residues" evidence="2">
    <location>
        <begin position="97"/>
        <end position="106"/>
    </location>
</feature>
<evidence type="ECO:0000256" key="1">
    <source>
        <dbReference type="SAM" id="Coils"/>
    </source>
</evidence>
<name>A0AAV7LZ55_PLEWA</name>
<reference evidence="3" key="1">
    <citation type="journal article" date="2022" name="bioRxiv">
        <title>Sequencing and chromosome-scale assembly of the giantPleurodeles waltlgenome.</title>
        <authorList>
            <person name="Brown T."/>
            <person name="Elewa A."/>
            <person name="Iarovenko S."/>
            <person name="Subramanian E."/>
            <person name="Araus A.J."/>
            <person name="Petzold A."/>
            <person name="Susuki M."/>
            <person name="Suzuki K.-i.T."/>
            <person name="Hayashi T."/>
            <person name="Toyoda A."/>
            <person name="Oliveira C."/>
            <person name="Osipova E."/>
            <person name="Leigh N.D."/>
            <person name="Simon A."/>
            <person name="Yun M.H."/>
        </authorList>
    </citation>
    <scope>NUCLEOTIDE SEQUENCE</scope>
    <source>
        <strain evidence="3">20211129_DDA</strain>
        <tissue evidence="3">Liver</tissue>
    </source>
</reference>
<accession>A0AAV7LZ55</accession>
<keyword evidence="4" id="KW-1185">Reference proteome</keyword>
<evidence type="ECO:0000313" key="4">
    <source>
        <dbReference type="Proteomes" id="UP001066276"/>
    </source>
</evidence>
<dbReference type="EMBL" id="JANPWB010000014">
    <property type="protein sequence ID" value="KAJ1096826.1"/>
    <property type="molecule type" value="Genomic_DNA"/>
</dbReference>
<dbReference type="PANTHER" id="PTHR11505">
    <property type="entry name" value="L1 TRANSPOSABLE ELEMENT-RELATED"/>
    <property type="match status" value="1"/>
</dbReference>
<feature type="coiled-coil region" evidence="1">
    <location>
        <begin position="12"/>
        <end position="67"/>
    </location>
</feature>
<gene>
    <name evidence="3" type="ORF">NDU88_001957</name>
</gene>
<dbReference type="InterPro" id="IPR004244">
    <property type="entry name" value="Transposase_22"/>
</dbReference>
<proteinExistence type="predicted"/>
<evidence type="ECO:0000256" key="2">
    <source>
        <dbReference type="SAM" id="MobiDB-lite"/>
    </source>
</evidence>
<protein>
    <submittedName>
        <fullName evidence="3">Uncharacterized protein</fullName>
    </submittedName>
</protein>
<comment type="caution">
    <text evidence="3">The sequence shown here is derived from an EMBL/GenBank/DDBJ whole genome shotgun (WGS) entry which is preliminary data.</text>
</comment>
<sequence>MQEAIHRVAKTCSEFAVRIGEAESRISKLEDEAVIQGETCDLLKAQLDDTQWKLADLEDRLRQNNLRVLGVPDGVERADLCGFTVNLFKEAFPDPAQWDREEKSRGPTDSSSKLKINQ</sequence>
<dbReference type="AlphaFoldDB" id="A0AAV7LZ55"/>
<feature type="compositionally biased region" description="Polar residues" evidence="2">
    <location>
        <begin position="107"/>
        <end position="118"/>
    </location>
</feature>
<organism evidence="3 4">
    <name type="scientific">Pleurodeles waltl</name>
    <name type="common">Iberian ribbed newt</name>
    <dbReference type="NCBI Taxonomy" id="8319"/>
    <lineage>
        <taxon>Eukaryota</taxon>
        <taxon>Metazoa</taxon>
        <taxon>Chordata</taxon>
        <taxon>Craniata</taxon>
        <taxon>Vertebrata</taxon>
        <taxon>Euteleostomi</taxon>
        <taxon>Amphibia</taxon>
        <taxon>Batrachia</taxon>
        <taxon>Caudata</taxon>
        <taxon>Salamandroidea</taxon>
        <taxon>Salamandridae</taxon>
        <taxon>Pleurodelinae</taxon>
        <taxon>Pleurodeles</taxon>
    </lineage>
</organism>